<organism evidence="1 2">
    <name type="scientific">Micromonospora thermarum</name>
    <dbReference type="NCBI Taxonomy" id="2720024"/>
    <lineage>
        <taxon>Bacteria</taxon>
        <taxon>Bacillati</taxon>
        <taxon>Actinomycetota</taxon>
        <taxon>Actinomycetes</taxon>
        <taxon>Micromonosporales</taxon>
        <taxon>Micromonosporaceae</taxon>
        <taxon>Micromonospora</taxon>
    </lineage>
</organism>
<dbReference type="Proteomes" id="UP000783871">
    <property type="component" value="Unassembled WGS sequence"/>
</dbReference>
<accession>A0ABX0ZBH6</accession>
<dbReference type="RefSeq" id="WP_168003622.1">
    <property type="nucleotide sequence ID" value="NZ_JAATEO010000038.1"/>
</dbReference>
<keyword evidence="2" id="KW-1185">Reference proteome</keyword>
<sequence>MAVWFELCKLMRWLLRRPAPLPQGIGQRYQAAEQAEAQRRLLDQAEGLRRTQRYSGNGTRDHG</sequence>
<reference evidence="1 2" key="1">
    <citation type="submission" date="2020-03" db="EMBL/GenBank/DDBJ databases">
        <title>WGS of actinomycetes isolated from Thailand.</title>
        <authorList>
            <person name="Thawai C."/>
        </authorList>
    </citation>
    <scope>NUCLEOTIDE SEQUENCE [LARGE SCALE GENOMIC DNA]</scope>
    <source>
        <strain evidence="1 2">HSS6-12</strain>
    </source>
</reference>
<comment type="caution">
    <text evidence="1">The sequence shown here is derived from an EMBL/GenBank/DDBJ whole genome shotgun (WGS) entry which is preliminary data.</text>
</comment>
<evidence type="ECO:0000313" key="1">
    <source>
        <dbReference type="EMBL" id="NJP35277.1"/>
    </source>
</evidence>
<protein>
    <submittedName>
        <fullName evidence="1">Uncharacterized protein</fullName>
    </submittedName>
</protein>
<proteinExistence type="predicted"/>
<name>A0ABX0ZBH6_9ACTN</name>
<dbReference type="EMBL" id="JAATEO010000038">
    <property type="protein sequence ID" value="NJP35277.1"/>
    <property type="molecule type" value="Genomic_DNA"/>
</dbReference>
<evidence type="ECO:0000313" key="2">
    <source>
        <dbReference type="Proteomes" id="UP000783871"/>
    </source>
</evidence>
<gene>
    <name evidence="1" type="ORF">HCJ94_25705</name>
</gene>